<name>A0A8K0PAH5_LADFU</name>
<sequence>MKKLSCDSMPSSDAIPLSVSSSVGLVEHLESTMRTNIQIGVDNLEGRSNENQNLRISQSVVPLERSGSCQVLLHHVEKERAADPLAEIHPVVYPSVRLPVHPLARKDIEDEQRSQSRVAMQGALKEGVAVEKLLQTEEEGPSNPSTQLHLAVTVGPRKGEDGGMVPQELTQIVKEAAIGSIVRSKLLFRFGLQSS</sequence>
<dbReference type="Proteomes" id="UP000792457">
    <property type="component" value="Unassembled WGS sequence"/>
</dbReference>
<proteinExistence type="predicted"/>
<protein>
    <submittedName>
        <fullName evidence="1">Uncharacterized protein</fullName>
    </submittedName>
</protein>
<dbReference type="AlphaFoldDB" id="A0A8K0PAH5"/>
<evidence type="ECO:0000313" key="2">
    <source>
        <dbReference type="Proteomes" id="UP000792457"/>
    </source>
</evidence>
<dbReference type="EMBL" id="KZ310699">
    <property type="protein sequence ID" value="KAG8240021.1"/>
    <property type="molecule type" value="Genomic_DNA"/>
</dbReference>
<comment type="caution">
    <text evidence="1">The sequence shown here is derived from an EMBL/GenBank/DDBJ whole genome shotgun (WGS) entry which is preliminary data.</text>
</comment>
<evidence type="ECO:0000313" key="1">
    <source>
        <dbReference type="EMBL" id="KAG8240021.1"/>
    </source>
</evidence>
<gene>
    <name evidence="1" type="ORF">J437_LFUL017756</name>
</gene>
<organism evidence="1 2">
    <name type="scientific">Ladona fulva</name>
    <name type="common">Scarce chaser dragonfly</name>
    <name type="synonym">Libellula fulva</name>
    <dbReference type="NCBI Taxonomy" id="123851"/>
    <lineage>
        <taxon>Eukaryota</taxon>
        <taxon>Metazoa</taxon>
        <taxon>Ecdysozoa</taxon>
        <taxon>Arthropoda</taxon>
        <taxon>Hexapoda</taxon>
        <taxon>Insecta</taxon>
        <taxon>Pterygota</taxon>
        <taxon>Palaeoptera</taxon>
        <taxon>Odonata</taxon>
        <taxon>Epiprocta</taxon>
        <taxon>Anisoptera</taxon>
        <taxon>Libelluloidea</taxon>
        <taxon>Libellulidae</taxon>
        <taxon>Ladona</taxon>
    </lineage>
</organism>
<keyword evidence="2" id="KW-1185">Reference proteome</keyword>
<reference evidence="1" key="1">
    <citation type="submission" date="2013-04" db="EMBL/GenBank/DDBJ databases">
        <authorList>
            <person name="Qu J."/>
            <person name="Murali S.C."/>
            <person name="Bandaranaike D."/>
            <person name="Bellair M."/>
            <person name="Blankenburg K."/>
            <person name="Chao H."/>
            <person name="Dinh H."/>
            <person name="Doddapaneni H."/>
            <person name="Downs B."/>
            <person name="Dugan-Rocha S."/>
            <person name="Elkadiri S."/>
            <person name="Gnanaolivu R.D."/>
            <person name="Hernandez B."/>
            <person name="Javaid M."/>
            <person name="Jayaseelan J.C."/>
            <person name="Lee S."/>
            <person name="Li M."/>
            <person name="Ming W."/>
            <person name="Munidasa M."/>
            <person name="Muniz J."/>
            <person name="Nguyen L."/>
            <person name="Ongeri F."/>
            <person name="Osuji N."/>
            <person name="Pu L.-L."/>
            <person name="Puazo M."/>
            <person name="Qu C."/>
            <person name="Quiroz J."/>
            <person name="Raj R."/>
            <person name="Weissenberger G."/>
            <person name="Xin Y."/>
            <person name="Zou X."/>
            <person name="Han Y."/>
            <person name="Richards S."/>
            <person name="Worley K."/>
            <person name="Muzny D."/>
            <person name="Gibbs R."/>
        </authorList>
    </citation>
    <scope>NUCLEOTIDE SEQUENCE</scope>
    <source>
        <strain evidence="1">Sampled in the wild</strain>
    </source>
</reference>
<accession>A0A8K0PAH5</accession>
<reference evidence="1" key="2">
    <citation type="submission" date="2017-10" db="EMBL/GenBank/DDBJ databases">
        <title>Ladona fulva Genome sequencing and assembly.</title>
        <authorList>
            <person name="Murali S."/>
            <person name="Richards S."/>
            <person name="Bandaranaike D."/>
            <person name="Bellair M."/>
            <person name="Blankenburg K."/>
            <person name="Chao H."/>
            <person name="Dinh H."/>
            <person name="Doddapaneni H."/>
            <person name="Dugan-Rocha S."/>
            <person name="Elkadiri S."/>
            <person name="Gnanaolivu R."/>
            <person name="Hernandez B."/>
            <person name="Skinner E."/>
            <person name="Javaid M."/>
            <person name="Lee S."/>
            <person name="Li M."/>
            <person name="Ming W."/>
            <person name="Munidasa M."/>
            <person name="Muniz J."/>
            <person name="Nguyen L."/>
            <person name="Hughes D."/>
            <person name="Osuji N."/>
            <person name="Pu L.-L."/>
            <person name="Puazo M."/>
            <person name="Qu C."/>
            <person name="Quiroz J."/>
            <person name="Raj R."/>
            <person name="Weissenberger G."/>
            <person name="Xin Y."/>
            <person name="Zou X."/>
            <person name="Han Y."/>
            <person name="Worley K."/>
            <person name="Muzny D."/>
            <person name="Gibbs R."/>
        </authorList>
    </citation>
    <scope>NUCLEOTIDE SEQUENCE</scope>
    <source>
        <strain evidence="1">Sampled in the wild</strain>
    </source>
</reference>